<dbReference type="KEGG" id="mmau:NCTC10168_00432"/>
<gene>
    <name evidence="2" type="ORF">NCTC10168_00432</name>
</gene>
<evidence type="ECO:0000313" key="3">
    <source>
        <dbReference type="Proteomes" id="UP000290243"/>
    </source>
</evidence>
<dbReference type="AlphaFoldDB" id="A0A449B4J5"/>
<dbReference type="Pfam" id="PF09588">
    <property type="entry name" value="YqaJ"/>
    <property type="match status" value="1"/>
</dbReference>
<dbReference type="Proteomes" id="UP000290243">
    <property type="component" value="Chromosome"/>
</dbReference>
<dbReference type="RefSeq" id="WP_129646669.1">
    <property type="nucleotide sequence ID" value="NZ_LR215037.1"/>
</dbReference>
<dbReference type="SUPFAM" id="SSF52980">
    <property type="entry name" value="Restriction endonuclease-like"/>
    <property type="match status" value="1"/>
</dbReference>
<protein>
    <submittedName>
        <fullName evidence="2">YqaJ-like viral recombinase domain</fullName>
    </submittedName>
</protein>
<evidence type="ECO:0000313" key="2">
    <source>
        <dbReference type="EMBL" id="VEU75510.1"/>
    </source>
</evidence>
<feature type="domain" description="YqaJ viral recombinase" evidence="1">
    <location>
        <begin position="47"/>
        <end position="176"/>
    </location>
</feature>
<dbReference type="Gene3D" id="3.90.320.10">
    <property type="match status" value="1"/>
</dbReference>
<keyword evidence="3" id="KW-1185">Reference proteome</keyword>
<accession>A0A449B4J5</accession>
<name>A0A449B4J5_9BACT</name>
<sequence>MSSKPKTRFYNGKEYILDEKERIIILTDEFHDKLLNSKNKFTSFKKFGGSSISDIFETDSFKSQFGAFCHLARLKMPVLQEKYIKAGIAVEPKIFEILKEKYPKLDIEHIRAEDYGYDYFEGKHNILGGVPDGLIPSQNIVLEMKTVNIKKFESWSQENNAGVPLDYRKQAQLYAYLLGFDKYSIVAAFLEDSDYIKPEEIDLNKRNVKTYNFKVNKEMAKDDVKRIIDFYEKYTALGKSPKYQLPRDIDQVEYLKCHNVIEWKQLFDKWKKEGKIDEDIEFNWI</sequence>
<dbReference type="InterPro" id="IPR011604">
    <property type="entry name" value="PDDEXK-like_dom_sf"/>
</dbReference>
<dbReference type="EMBL" id="LR215037">
    <property type="protein sequence ID" value="VEU75510.1"/>
    <property type="molecule type" value="Genomic_DNA"/>
</dbReference>
<evidence type="ECO:0000259" key="1">
    <source>
        <dbReference type="Pfam" id="PF09588"/>
    </source>
</evidence>
<dbReference type="InterPro" id="IPR011335">
    <property type="entry name" value="Restrct_endonuc-II-like"/>
</dbReference>
<dbReference type="InterPro" id="IPR019080">
    <property type="entry name" value="YqaJ_viral_recombinase"/>
</dbReference>
<reference evidence="2 3" key="1">
    <citation type="submission" date="2019-01" db="EMBL/GenBank/DDBJ databases">
        <authorList>
            <consortium name="Pathogen Informatics"/>
        </authorList>
    </citation>
    <scope>NUCLEOTIDE SEQUENCE [LARGE SCALE GENOMIC DNA]</scope>
    <source>
        <strain evidence="2 3">NCTC10168</strain>
    </source>
</reference>
<proteinExistence type="predicted"/>
<organism evidence="2 3">
    <name type="scientific">Mycoplasmopsis maculosa</name>
    <dbReference type="NCBI Taxonomy" id="114885"/>
    <lineage>
        <taxon>Bacteria</taxon>
        <taxon>Bacillati</taxon>
        <taxon>Mycoplasmatota</taxon>
        <taxon>Mycoplasmoidales</taxon>
        <taxon>Metamycoplasmataceae</taxon>
        <taxon>Mycoplasmopsis</taxon>
    </lineage>
</organism>
<dbReference type="OrthoDB" id="403948at2"/>
<dbReference type="NCBIfam" id="NF045870">
    <property type="entry name" value="MAGa7180_fam_nucl"/>
    <property type="match status" value="1"/>
</dbReference>